<comment type="cofactor">
    <cofactor evidence="9">
        <name>a divalent metal cation</name>
        <dbReference type="ChEBI" id="CHEBI:60240"/>
    </cofactor>
</comment>
<organism evidence="11 13">
    <name type="scientific">Macrococcus equipercicus</name>
    <dbReference type="NCBI Taxonomy" id="69967"/>
    <lineage>
        <taxon>Bacteria</taxon>
        <taxon>Bacillati</taxon>
        <taxon>Bacillota</taxon>
        <taxon>Bacilli</taxon>
        <taxon>Bacillales</taxon>
        <taxon>Staphylococcaceae</taxon>
        <taxon>Macrococcus</taxon>
    </lineage>
</organism>
<evidence type="ECO:0000256" key="9">
    <source>
        <dbReference type="HAMAP-Rule" id="MF_00361"/>
    </source>
</evidence>
<dbReference type="RefSeq" id="WP_149459534.1">
    <property type="nucleotide sequence ID" value="NZ_CP073809.1"/>
</dbReference>
<protein>
    <recommendedName>
        <fullName evidence="9">NAD kinase</fullName>
        <ecNumber evidence="9">2.7.1.23</ecNumber>
    </recommendedName>
    <alternativeName>
        <fullName evidence="9">ATP-dependent NAD kinase</fullName>
    </alternativeName>
</protein>
<evidence type="ECO:0000256" key="1">
    <source>
        <dbReference type="ARBA" id="ARBA00022490"/>
    </source>
</evidence>
<comment type="similarity">
    <text evidence="9">Belongs to the NAD kinase family.</text>
</comment>
<reference evidence="11" key="2">
    <citation type="submission" date="2021-04" db="EMBL/GenBank/DDBJ databases">
        <title>Complete Genome Sequences of Macrococcus spp. from dog and cattle.</title>
        <authorList>
            <person name="Schwendener S."/>
            <person name="Perreten V."/>
        </authorList>
    </citation>
    <scope>NUCLEOTIDE SEQUENCE</scope>
    <source>
        <strain evidence="11">Epi0143-OL</strain>
    </source>
</reference>
<evidence type="ECO:0000256" key="2">
    <source>
        <dbReference type="ARBA" id="ARBA00022679"/>
    </source>
</evidence>
<keyword evidence="5 9" id="KW-0067">ATP-binding</keyword>
<dbReference type="NCBIfam" id="NF002902">
    <property type="entry name" value="PRK03501.1"/>
    <property type="match status" value="1"/>
</dbReference>
<sequence length="266" mass="29915">MNARNKFYFFTSRDPLVIAQKDSVAELAVEHGFEVVEHPDDADIIASIGGDGAFLQAVRKTNFRQDAIYVGIATSDQKYLYSDFHIDDTSNLRAAVKNETTEVRRYPVLEVNLNNEMTYYCLNDFYIKSSIIKSMTMDVSIDAVPFETFRGDGLLISTPTGSTGYNKSLGGAVVDPMMKSMQMTEIASLNNNNYRTLGSPVVLSDSRELTLSLDKSGNFYPIMGLDNEALSIQYTDFISIKISEKVVKTLKIKENSFWHKVQRNFL</sequence>
<keyword evidence="6 9" id="KW-0521">NADP</keyword>
<dbReference type="EC" id="2.7.1.23" evidence="9"/>
<gene>
    <name evidence="9" type="primary">nadK</name>
    <name evidence="10" type="ORF">ERX35_008820</name>
    <name evidence="11" type="ORF">KFV11_07840</name>
</gene>
<dbReference type="Gene3D" id="2.60.200.30">
    <property type="entry name" value="Probable inorganic polyphosphate/atp-NAD kinase, domain 2"/>
    <property type="match status" value="1"/>
</dbReference>
<keyword evidence="12" id="KW-1185">Reference proteome</keyword>
<name>A0A9Q9BPP7_9STAP</name>
<dbReference type="Pfam" id="PF20143">
    <property type="entry name" value="NAD_kinase_C"/>
    <property type="match status" value="1"/>
</dbReference>
<evidence type="ECO:0000313" key="12">
    <source>
        <dbReference type="Proteomes" id="UP000295735"/>
    </source>
</evidence>
<dbReference type="HAMAP" id="MF_00361">
    <property type="entry name" value="NAD_kinase"/>
    <property type="match status" value="1"/>
</dbReference>
<evidence type="ECO:0000313" key="10">
    <source>
        <dbReference type="EMBL" id="KAA1038439.1"/>
    </source>
</evidence>
<dbReference type="GO" id="GO:0006741">
    <property type="term" value="P:NADP+ biosynthetic process"/>
    <property type="evidence" value="ECO:0007669"/>
    <property type="project" value="UniProtKB-UniRule"/>
</dbReference>
<feature type="binding site" evidence="9">
    <location>
        <begin position="51"/>
        <end position="52"/>
    </location>
    <ligand>
        <name>NAD(+)</name>
        <dbReference type="ChEBI" id="CHEBI:57540"/>
    </ligand>
</feature>
<dbReference type="EMBL" id="SCWC02000006">
    <property type="protein sequence ID" value="KAA1038439.1"/>
    <property type="molecule type" value="Genomic_DNA"/>
</dbReference>
<dbReference type="InterPro" id="IPR017437">
    <property type="entry name" value="ATP-NAD_kinase_PpnK-typ_C"/>
</dbReference>
<evidence type="ECO:0000256" key="4">
    <source>
        <dbReference type="ARBA" id="ARBA00022777"/>
    </source>
</evidence>
<evidence type="ECO:0000256" key="7">
    <source>
        <dbReference type="ARBA" id="ARBA00023027"/>
    </source>
</evidence>
<dbReference type="PANTHER" id="PTHR20275">
    <property type="entry name" value="NAD KINASE"/>
    <property type="match status" value="1"/>
</dbReference>
<dbReference type="GO" id="GO:0005524">
    <property type="term" value="F:ATP binding"/>
    <property type="evidence" value="ECO:0007669"/>
    <property type="project" value="UniProtKB-KW"/>
</dbReference>
<feature type="active site" description="Proton acceptor" evidence="9">
    <location>
        <position position="51"/>
    </location>
</feature>
<dbReference type="SUPFAM" id="SSF111331">
    <property type="entry name" value="NAD kinase/diacylglycerol kinase-like"/>
    <property type="match status" value="1"/>
</dbReference>
<reference evidence="10 12" key="1">
    <citation type="submission" date="2019-09" db="EMBL/GenBank/DDBJ databases">
        <authorList>
            <person name="Mazhar S."/>
            <person name="Altermann E."/>
            <person name="Hill C."/>
            <person name="Mcauliffe O."/>
        </authorList>
    </citation>
    <scope>NUCLEOTIDE SEQUENCE [LARGE SCALE GENOMIC DNA]</scope>
    <source>
        <strain evidence="10 12">ATCC 51831</strain>
    </source>
</reference>
<evidence type="ECO:0000313" key="13">
    <source>
        <dbReference type="Proteomes" id="UP001057381"/>
    </source>
</evidence>
<dbReference type="GO" id="GO:0005737">
    <property type="term" value="C:cytoplasm"/>
    <property type="evidence" value="ECO:0007669"/>
    <property type="project" value="UniProtKB-SubCell"/>
</dbReference>
<dbReference type="AlphaFoldDB" id="A0A9Q9BPP7"/>
<evidence type="ECO:0000256" key="8">
    <source>
        <dbReference type="ARBA" id="ARBA00047925"/>
    </source>
</evidence>
<keyword evidence="7 9" id="KW-0520">NAD</keyword>
<comment type="catalytic activity">
    <reaction evidence="8 9">
        <text>NAD(+) + ATP = ADP + NADP(+) + H(+)</text>
        <dbReference type="Rhea" id="RHEA:18629"/>
        <dbReference type="ChEBI" id="CHEBI:15378"/>
        <dbReference type="ChEBI" id="CHEBI:30616"/>
        <dbReference type="ChEBI" id="CHEBI:57540"/>
        <dbReference type="ChEBI" id="CHEBI:58349"/>
        <dbReference type="ChEBI" id="CHEBI:456216"/>
        <dbReference type="EC" id="2.7.1.23"/>
    </reaction>
</comment>
<dbReference type="GO" id="GO:0051287">
    <property type="term" value="F:NAD binding"/>
    <property type="evidence" value="ECO:0007669"/>
    <property type="project" value="UniProtKB-ARBA"/>
</dbReference>
<comment type="caution">
    <text evidence="9">Lacks conserved residue(s) required for the propagation of feature annotation.</text>
</comment>
<dbReference type="OrthoDB" id="9774737at2"/>
<dbReference type="InterPro" id="IPR002504">
    <property type="entry name" value="NADK"/>
</dbReference>
<dbReference type="Gene3D" id="3.40.50.10330">
    <property type="entry name" value="Probable inorganic polyphosphate/atp-NAD kinase, domain 1"/>
    <property type="match status" value="1"/>
</dbReference>
<keyword evidence="4 9" id="KW-0418">Kinase</keyword>
<keyword evidence="2 9" id="KW-0808">Transferase</keyword>
<feature type="binding site" evidence="9">
    <location>
        <begin position="123"/>
        <end position="124"/>
    </location>
    <ligand>
        <name>NAD(+)</name>
        <dbReference type="ChEBI" id="CHEBI:57540"/>
    </ligand>
</feature>
<dbReference type="InterPro" id="IPR017438">
    <property type="entry name" value="ATP-NAD_kinase_N"/>
</dbReference>
<dbReference type="GO" id="GO:0019674">
    <property type="term" value="P:NAD+ metabolic process"/>
    <property type="evidence" value="ECO:0007669"/>
    <property type="project" value="InterPro"/>
</dbReference>
<dbReference type="InterPro" id="IPR016064">
    <property type="entry name" value="NAD/diacylglycerol_kinase_sf"/>
</dbReference>
<feature type="binding site" evidence="9">
    <location>
        <position position="152"/>
    </location>
    <ligand>
        <name>NAD(+)</name>
        <dbReference type="ChEBI" id="CHEBI:57540"/>
    </ligand>
</feature>
<dbReference type="GO" id="GO:0046872">
    <property type="term" value="F:metal ion binding"/>
    <property type="evidence" value="ECO:0007669"/>
    <property type="project" value="UniProtKB-UniRule"/>
</dbReference>
<dbReference type="PANTHER" id="PTHR20275:SF9">
    <property type="entry name" value="NAD KINASE 2"/>
    <property type="match status" value="1"/>
</dbReference>
<dbReference type="Proteomes" id="UP001057381">
    <property type="component" value="Chromosome"/>
</dbReference>
<dbReference type="EMBL" id="CP073809">
    <property type="protein sequence ID" value="UTH13174.1"/>
    <property type="molecule type" value="Genomic_DNA"/>
</dbReference>
<dbReference type="GO" id="GO:0003951">
    <property type="term" value="F:NAD+ kinase activity"/>
    <property type="evidence" value="ECO:0007669"/>
    <property type="project" value="UniProtKB-UniRule"/>
</dbReference>
<accession>A0A9Q9BPP7</accession>
<evidence type="ECO:0000313" key="11">
    <source>
        <dbReference type="EMBL" id="UTH13174.1"/>
    </source>
</evidence>
<evidence type="ECO:0000256" key="6">
    <source>
        <dbReference type="ARBA" id="ARBA00022857"/>
    </source>
</evidence>
<comment type="subcellular location">
    <subcellularLocation>
        <location evidence="9">Cytoplasm</location>
    </subcellularLocation>
</comment>
<feature type="binding site" evidence="9">
    <location>
        <begin position="163"/>
        <end position="168"/>
    </location>
    <ligand>
        <name>NAD(+)</name>
        <dbReference type="ChEBI" id="CHEBI:57540"/>
    </ligand>
</feature>
<comment type="function">
    <text evidence="9">Involved in the regulation of the intracellular balance of NAD and NADP, and is a key enzyme in the biosynthesis of NADP. Catalyzes specifically the phosphorylation on 2'-hydroxyl of the adenosine moiety of NAD to yield NADP.</text>
</comment>
<keyword evidence="3 9" id="KW-0547">Nucleotide-binding</keyword>
<evidence type="ECO:0000256" key="5">
    <source>
        <dbReference type="ARBA" id="ARBA00022840"/>
    </source>
</evidence>
<feature type="binding site" evidence="9">
    <location>
        <position position="187"/>
    </location>
    <ligand>
        <name>NAD(+)</name>
        <dbReference type="ChEBI" id="CHEBI:57540"/>
    </ligand>
</feature>
<dbReference type="Proteomes" id="UP000295735">
    <property type="component" value="Unassembled WGS sequence"/>
</dbReference>
<feature type="binding site" evidence="9">
    <location>
        <position position="150"/>
    </location>
    <ligand>
        <name>NAD(+)</name>
        <dbReference type="ChEBI" id="CHEBI:57540"/>
    </ligand>
</feature>
<keyword evidence="1 9" id="KW-0963">Cytoplasm</keyword>
<proteinExistence type="inferred from homology"/>
<evidence type="ECO:0000256" key="3">
    <source>
        <dbReference type="ARBA" id="ARBA00022741"/>
    </source>
</evidence>
<dbReference type="KEGG" id="mequ:KFV11_07840"/>